<dbReference type="EMBL" id="MAQB02000001">
    <property type="protein sequence ID" value="OFJ47666.1"/>
    <property type="molecule type" value="Genomic_DNA"/>
</dbReference>
<proteinExistence type="predicted"/>
<name>A0A1E8PMZ0_9BURK</name>
<accession>A0A1E8PMZ0</accession>
<dbReference type="AlphaFoldDB" id="A0A1E8PMZ0"/>
<comment type="caution">
    <text evidence="1">The sequence shown here is derived from an EMBL/GenBank/DDBJ whole genome shotgun (WGS) entry which is preliminary data.</text>
</comment>
<evidence type="ECO:0000313" key="1">
    <source>
        <dbReference type="EMBL" id="OFJ47666.1"/>
    </source>
</evidence>
<gene>
    <name evidence="1" type="ORF">BA896_000215</name>
</gene>
<sequence>MKLIAKQAFSWAHRGVDIQAFSEGQTIETDDDDLIAVALAEGWAKEVGAKVKGSASENKEV</sequence>
<protein>
    <submittedName>
        <fullName evidence="1">Uncharacterized protein</fullName>
    </submittedName>
</protein>
<organism evidence="1 2">
    <name type="scientific">Janthinobacterium lividum</name>
    <dbReference type="NCBI Taxonomy" id="29581"/>
    <lineage>
        <taxon>Bacteria</taxon>
        <taxon>Pseudomonadati</taxon>
        <taxon>Pseudomonadota</taxon>
        <taxon>Betaproteobacteria</taxon>
        <taxon>Burkholderiales</taxon>
        <taxon>Oxalobacteraceae</taxon>
        <taxon>Janthinobacterium</taxon>
    </lineage>
</organism>
<dbReference type="Proteomes" id="UP000092634">
    <property type="component" value="Unassembled WGS sequence"/>
</dbReference>
<reference evidence="1 2" key="1">
    <citation type="submission" date="2016-10" db="EMBL/GenBank/DDBJ databases">
        <title>Updated version of Genome Assembly of Janthinobacterium lividum ERGS5:01.</title>
        <authorList>
            <person name="Kumar R."/>
            <person name="Acharya V."/>
            <person name="Singh D."/>
        </authorList>
    </citation>
    <scope>NUCLEOTIDE SEQUENCE [LARGE SCALE GENOMIC DNA]</scope>
    <source>
        <strain evidence="1 2">ERGS5:01</strain>
    </source>
</reference>
<evidence type="ECO:0000313" key="2">
    <source>
        <dbReference type="Proteomes" id="UP000092634"/>
    </source>
</evidence>